<evidence type="ECO:0000313" key="5">
    <source>
        <dbReference type="WBParaSite" id="PgR016_g144_t02"/>
    </source>
</evidence>
<dbReference type="SUPFAM" id="SSF46565">
    <property type="entry name" value="Chaperone J-domain"/>
    <property type="match status" value="1"/>
</dbReference>
<dbReference type="InterPro" id="IPR029827">
    <property type="entry name" value="JDP1-like"/>
</dbReference>
<dbReference type="Proteomes" id="UP000887569">
    <property type="component" value="Unplaced"/>
</dbReference>
<keyword evidence="3" id="KW-1185">Reference proteome</keyword>
<dbReference type="PRINTS" id="PR00625">
    <property type="entry name" value="JDOMAIN"/>
</dbReference>
<evidence type="ECO:0000259" key="2">
    <source>
        <dbReference type="PROSITE" id="PS50076"/>
    </source>
</evidence>
<evidence type="ECO:0000313" key="4">
    <source>
        <dbReference type="WBParaSite" id="PgR016_g144_t01"/>
    </source>
</evidence>
<dbReference type="AlphaFoldDB" id="A0A915AWR1"/>
<dbReference type="InterPro" id="IPR036869">
    <property type="entry name" value="J_dom_sf"/>
</dbReference>
<keyword evidence="1" id="KW-0143">Chaperone</keyword>
<sequence length="177" mass="20884">CTLNPNFFFRKEERRFMKSDIVDAVLYGEGTSKGDGLYAILGCSTNATIPQILAEYRERVRDCHPDTAEGDPHEACERFMKLQEAKEILTDERKKRLYDDWLNTPIALPWKLWLENNELRMSIHWATRASRAQMITNVERGIDDNKTEQRNEDAFVKVPFSYEDSDVIKRRFRNYQI</sequence>
<dbReference type="PROSITE" id="PS50076">
    <property type="entry name" value="DNAJ_2"/>
    <property type="match status" value="1"/>
</dbReference>
<organism evidence="3 5">
    <name type="scientific">Parascaris univalens</name>
    <name type="common">Nematode worm</name>
    <dbReference type="NCBI Taxonomy" id="6257"/>
    <lineage>
        <taxon>Eukaryota</taxon>
        <taxon>Metazoa</taxon>
        <taxon>Ecdysozoa</taxon>
        <taxon>Nematoda</taxon>
        <taxon>Chromadorea</taxon>
        <taxon>Rhabditida</taxon>
        <taxon>Spirurina</taxon>
        <taxon>Ascaridomorpha</taxon>
        <taxon>Ascaridoidea</taxon>
        <taxon>Ascarididae</taxon>
        <taxon>Parascaris</taxon>
    </lineage>
</organism>
<name>A0A915AWR1_PARUN</name>
<dbReference type="InterPro" id="IPR001623">
    <property type="entry name" value="DnaJ_domain"/>
</dbReference>
<proteinExistence type="predicted"/>
<dbReference type="CDD" id="cd06257">
    <property type="entry name" value="DnaJ"/>
    <property type="match status" value="1"/>
</dbReference>
<dbReference type="PANTHER" id="PTHR44500:SF1">
    <property type="entry name" value="DNAJ HOMOLOG SUBFAMILY C MEMBER 12"/>
    <property type="match status" value="1"/>
</dbReference>
<accession>A0A915AWR1</accession>
<dbReference type="SMART" id="SM00271">
    <property type="entry name" value="DnaJ"/>
    <property type="match status" value="1"/>
</dbReference>
<evidence type="ECO:0000256" key="1">
    <source>
        <dbReference type="ARBA" id="ARBA00023186"/>
    </source>
</evidence>
<dbReference type="WBParaSite" id="PgR016_g144_t02">
    <property type="protein sequence ID" value="PgR016_g144_t02"/>
    <property type="gene ID" value="PgR016_g144"/>
</dbReference>
<reference evidence="4 5" key="1">
    <citation type="submission" date="2022-11" db="UniProtKB">
        <authorList>
            <consortium name="WormBaseParasite"/>
        </authorList>
    </citation>
    <scope>IDENTIFICATION</scope>
</reference>
<feature type="domain" description="J" evidence="2">
    <location>
        <begin position="36"/>
        <end position="102"/>
    </location>
</feature>
<dbReference type="WBParaSite" id="PgR016_g144_t01">
    <property type="protein sequence ID" value="PgR016_g144_t01"/>
    <property type="gene ID" value="PgR016_g144"/>
</dbReference>
<dbReference type="Gene3D" id="1.10.287.110">
    <property type="entry name" value="DnaJ domain"/>
    <property type="match status" value="1"/>
</dbReference>
<evidence type="ECO:0000313" key="3">
    <source>
        <dbReference type="Proteomes" id="UP000887569"/>
    </source>
</evidence>
<dbReference type="Pfam" id="PF00226">
    <property type="entry name" value="DnaJ"/>
    <property type="match status" value="1"/>
</dbReference>
<dbReference type="PANTHER" id="PTHR44500">
    <property type="entry name" value="DNAJ HOMOLOG SUBFAMILY C MEMBER 12"/>
    <property type="match status" value="1"/>
</dbReference>
<dbReference type="GO" id="GO:0005737">
    <property type="term" value="C:cytoplasm"/>
    <property type="evidence" value="ECO:0007669"/>
    <property type="project" value="TreeGrafter"/>
</dbReference>
<protein>
    <submittedName>
        <fullName evidence="4 5">J domain-containing protein</fullName>
    </submittedName>
</protein>